<accession>A0AC34QNR6</accession>
<dbReference type="WBParaSite" id="JU765_v2.g1794.t1">
    <property type="protein sequence ID" value="JU765_v2.g1794.t1"/>
    <property type="gene ID" value="JU765_v2.g1794"/>
</dbReference>
<sequence>MFDFFCLVLFQVCLVIGFAVNCAKKETKPKVVPMPDKPPPQPPAKQSTPGQQSAKTPEGEAPQVGPQSVHAFTVKNEKN</sequence>
<dbReference type="Proteomes" id="UP000887576">
    <property type="component" value="Unplaced"/>
</dbReference>
<protein>
    <submittedName>
        <fullName evidence="2">Uncharacterized protein</fullName>
    </submittedName>
</protein>
<evidence type="ECO:0000313" key="1">
    <source>
        <dbReference type="Proteomes" id="UP000887576"/>
    </source>
</evidence>
<name>A0AC34QNR6_9BILA</name>
<reference evidence="2" key="1">
    <citation type="submission" date="2022-11" db="UniProtKB">
        <authorList>
            <consortium name="WormBaseParasite"/>
        </authorList>
    </citation>
    <scope>IDENTIFICATION</scope>
</reference>
<proteinExistence type="predicted"/>
<evidence type="ECO:0000313" key="2">
    <source>
        <dbReference type="WBParaSite" id="JU765_v2.g1794.t1"/>
    </source>
</evidence>
<organism evidence="1 2">
    <name type="scientific">Panagrolaimus sp. JU765</name>
    <dbReference type="NCBI Taxonomy" id="591449"/>
    <lineage>
        <taxon>Eukaryota</taxon>
        <taxon>Metazoa</taxon>
        <taxon>Ecdysozoa</taxon>
        <taxon>Nematoda</taxon>
        <taxon>Chromadorea</taxon>
        <taxon>Rhabditida</taxon>
        <taxon>Tylenchina</taxon>
        <taxon>Panagrolaimomorpha</taxon>
        <taxon>Panagrolaimoidea</taxon>
        <taxon>Panagrolaimidae</taxon>
        <taxon>Panagrolaimus</taxon>
    </lineage>
</organism>